<dbReference type="EMBL" id="CAMGYJ010000008">
    <property type="protein sequence ID" value="CAI0463915.1"/>
    <property type="molecule type" value="Genomic_DNA"/>
</dbReference>
<dbReference type="Gene3D" id="1.10.630.10">
    <property type="entry name" value="Cytochrome P450"/>
    <property type="match status" value="1"/>
</dbReference>
<dbReference type="GO" id="GO:0016705">
    <property type="term" value="F:oxidoreductase activity, acting on paired donors, with incorporation or reduction of molecular oxygen"/>
    <property type="evidence" value="ECO:0007669"/>
    <property type="project" value="InterPro"/>
</dbReference>
<dbReference type="PRINTS" id="PR00463">
    <property type="entry name" value="EP450I"/>
</dbReference>
<dbReference type="GO" id="GO:0020037">
    <property type="term" value="F:heme binding"/>
    <property type="evidence" value="ECO:0007669"/>
    <property type="project" value="InterPro"/>
</dbReference>
<name>A0AAV0NYZ8_9ROSI</name>
<evidence type="ECO:0000256" key="8">
    <source>
        <dbReference type="ARBA" id="ARBA00023004"/>
    </source>
</evidence>
<dbReference type="PRINTS" id="PR00385">
    <property type="entry name" value="P450"/>
</dbReference>
<evidence type="ECO:0000256" key="9">
    <source>
        <dbReference type="ARBA" id="ARBA00023033"/>
    </source>
</evidence>
<dbReference type="AlphaFoldDB" id="A0AAV0NYZ8"/>
<dbReference type="Proteomes" id="UP001154282">
    <property type="component" value="Unassembled WGS sequence"/>
</dbReference>
<keyword evidence="6 13" id="KW-1133">Transmembrane helix</keyword>
<dbReference type="GO" id="GO:0005506">
    <property type="term" value="F:iron ion binding"/>
    <property type="evidence" value="ECO:0007669"/>
    <property type="project" value="InterPro"/>
</dbReference>
<reference evidence="14" key="1">
    <citation type="submission" date="2022-08" db="EMBL/GenBank/DDBJ databases">
        <authorList>
            <person name="Gutierrez-Valencia J."/>
        </authorList>
    </citation>
    <scope>NUCLEOTIDE SEQUENCE</scope>
</reference>
<dbReference type="InterPro" id="IPR001128">
    <property type="entry name" value="Cyt_P450"/>
</dbReference>
<evidence type="ECO:0000313" key="14">
    <source>
        <dbReference type="EMBL" id="CAI0463915.1"/>
    </source>
</evidence>
<comment type="subcellular location">
    <subcellularLocation>
        <location evidence="1">Membrane</location>
        <topology evidence="1">Single-pass membrane protein</topology>
    </subcellularLocation>
</comment>
<dbReference type="InterPro" id="IPR050665">
    <property type="entry name" value="Cytochrome_P450_Monooxygen"/>
</dbReference>
<dbReference type="PROSITE" id="PS00086">
    <property type="entry name" value="CYTOCHROME_P450"/>
    <property type="match status" value="1"/>
</dbReference>
<evidence type="ECO:0000256" key="2">
    <source>
        <dbReference type="ARBA" id="ARBA00010617"/>
    </source>
</evidence>
<evidence type="ECO:0000256" key="7">
    <source>
        <dbReference type="ARBA" id="ARBA00023002"/>
    </source>
</evidence>
<dbReference type="InterPro" id="IPR017972">
    <property type="entry name" value="Cyt_P450_CS"/>
</dbReference>
<keyword evidence="3 11" id="KW-0349">Heme</keyword>
<dbReference type="PANTHER" id="PTHR24282:SF221">
    <property type="entry name" value="CYTOCHROME P450"/>
    <property type="match status" value="1"/>
</dbReference>
<dbReference type="PANTHER" id="PTHR24282">
    <property type="entry name" value="CYTOCHROME P450 FAMILY MEMBER"/>
    <property type="match status" value="1"/>
</dbReference>
<dbReference type="GO" id="GO:0004497">
    <property type="term" value="F:monooxygenase activity"/>
    <property type="evidence" value="ECO:0007669"/>
    <property type="project" value="UniProtKB-KW"/>
</dbReference>
<comment type="caution">
    <text evidence="14">The sequence shown here is derived from an EMBL/GenBank/DDBJ whole genome shotgun (WGS) entry which is preliminary data.</text>
</comment>
<comment type="similarity">
    <text evidence="2 12">Belongs to the cytochrome P450 family.</text>
</comment>
<dbReference type="SUPFAM" id="SSF48264">
    <property type="entry name" value="Cytochrome P450"/>
    <property type="match status" value="1"/>
</dbReference>
<keyword evidence="8 11" id="KW-0408">Iron</keyword>
<keyword evidence="9 12" id="KW-0503">Monooxygenase</keyword>
<keyword evidence="4 13" id="KW-0812">Transmembrane</keyword>
<evidence type="ECO:0000256" key="10">
    <source>
        <dbReference type="ARBA" id="ARBA00023136"/>
    </source>
</evidence>
<evidence type="ECO:0000256" key="11">
    <source>
        <dbReference type="PIRSR" id="PIRSR602401-1"/>
    </source>
</evidence>
<protein>
    <recommendedName>
        <fullName evidence="16">Cytochrome P450 734A1</fullName>
    </recommendedName>
</protein>
<sequence>MPLITIITILIISTTLIYLLSLLHSVLWRPYRTQRHFQKQGISGPGYRPITGNSSEFRQKMAEARSRNLPTPSDNNGRHQVLQSLVPAYCDWSRIHGRTFLYWFGLTPRLTFSDPAVIREVLLCKDGTFERLDSDPLSKQLLGDGLSELKGRKWAVHRRIAALAFNMEQVKGWVPKMVESTLKMFQHWEEGKAGEVEFEMDVHKELHTLSADIISRTIFGSSFEEGKRIFELQEQQTYLHFASVFSVYIPGFRFLPTKKNRNRWRVNEGIRGSIRKLIEAENAKSEKSRNLLSLLMSPNRNPDGTEDKLEVEEIVEECKTFYFAGKETSANTLTWAIVLLAINQDWQTKARQEVLQVLDDRTNNILLSAESLGELKLISMILNETLRLYAPVSVIQRRTCRDAEVGGFQVPTNTQVSLYVIAAHHDPEIWGEDADRFNPERFSQPRKHLAAFLPWGLGPRICAGQSFAMVEMKVALAMILRRYRFELSSSYVHSPVQFMTVHPQYGAQVIFTKIGY</sequence>
<feature type="transmembrane region" description="Helical" evidence="13">
    <location>
        <begin position="6"/>
        <end position="28"/>
    </location>
</feature>
<evidence type="ECO:0008006" key="16">
    <source>
        <dbReference type="Google" id="ProtNLM"/>
    </source>
</evidence>
<keyword evidence="7 12" id="KW-0560">Oxidoreductase</keyword>
<dbReference type="InterPro" id="IPR036396">
    <property type="entry name" value="Cyt_P450_sf"/>
</dbReference>
<accession>A0AAV0NYZ8</accession>
<dbReference type="InterPro" id="IPR002401">
    <property type="entry name" value="Cyt_P450_E_grp-I"/>
</dbReference>
<evidence type="ECO:0000256" key="3">
    <source>
        <dbReference type="ARBA" id="ARBA00022617"/>
    </source>
</evidence>
<gene>
    <name evidence="14" type="ORF">LITE_LOCUS35951</name>
</gene>
<evidence type="ECO:0000256" key="6">
    <source>
        <dbReference type="ARBA" id="ARBA00022989"/>
    </source>
</evidence>
<evidence type="ECO:0000256" key="5">
    <source>
        <dbReference type="ARBA" id="ARBA00022723"/>
    </source>
</evidence>
<evidence type="ECO:0000256" key="13">
    <source>
        <dbReference type="SAM" id="Phobius"/>
    </source>
</evidence>
<dbReference type="Pfam" id="PF00067">
    <property type="entry name" value="p450"/>
    <property type="match status" value="1"/>
</dbReference>
<proteinExistence type="inferred from homology"/>
<evidence type="ECO:0000256" key="1">
    <source>
        <dbReference type="ARBA" id="ARBA00004167"/>
    </source>
</evidence>
<evidence type="ECO:0000256" key="4">
    <source>
        <dbReference type="ARBA" id="ARBA00022692"/>
    </source>
</evidence>
<comment type="cofactor">
    <cofactor evidence="11">
        <name>heme</name>
        <dbReference type="ChEBI" id="CHEBI:30413"/>
    </cofactor>
</comment>
<feature type="binding site" description="axial binding residue" evidence="11">
    <location>
        <position position="462"/>
    </location>
    <ligand>
        <name>heme</name>
        <dbReference type="ChEBI" id="CHEBI:30413"/>
    </ligand>
    <ligandPart>
        <name>Fe</name>
        <dbReference type="ChEBI" id="CHEBI:18248"/>
    </ligandPart>
</feature>
<keyword evidence="15" id="KW-1185">Reference proteome</keyword>
<keyword evidence="10 13" id="KW-0472">Membrane</keyword>
<organism evidence="14 15">
    <name type="scientific">Linum tenue</name>
    <dbReference type="NCBI Taxonomy" id="586396"/>
    <lineage>
        <taxon>Eukaryota</taxon>
        <taxon>Viridiplantae</taxon>
        <taxon>Streptophyta</taxon>
        <taxon>Embryophyta</taxon>
        <taxon>Tracheophyta</taxon>
        <taxon>Spermatophyta</taxon>
        <taxon>Magnoliopsida</taxon>
        <taxon>eudicotyledons</taxon>
        <taxon>Gunneridae</taxon>
        <taxon>Pentapetalae</taxon>
        <taxon>rosids</taxon>
        <taxon>fabids</taxon>
        <taxon>Malpighiales</taxon>
        <taxon>Linaceae</taxon>
        <taxon>Linum</taxon>
    </lineage>
</organism>
<evidence type="ECO:0000313" key="15">
    <source>
        <dbReference type="Proteomes" id="UP001154282"/>
    </source>
</evidence>
<keyword evidence="5 11" id="KW-0479">Metal-binding</keyword>
<dbReference type="GO" id="GO:0016020">
    <property type="term" value="C:membrane"/>
    <property type="evidence" value="ECO:0007669"/>
    <property type="project" value="UniProtKB-SubCell"/>
</dbReference>
<evidence type="ECO:0000256" key="12">
    <source>
        <dbReference type="RuleBase" id="RU000461"/>
    </source>
</evidence>